<evidence type="ECO:0000256" key="1">
    <source>
        <dbReference type="ARBA" id="ARBA00023125"/>
    </source>
</evidence>
<name>A0A1X1U2B0_9MYCO</name>
<dbReference type="RefSeq" id="WP_085127019.1">
    <property type="nucleotide sequence ID" value="NZ_LQOT01000014.1"/>
</dbReference>
<proteinExistence type="predicted"/>
<dbReference type="PROSITE" id="PS50977">
    <property type="entry name" value="HTH_TETR_2"/>
    <property type="match status" value="1"/>
</dbReference>
<feature type="DNA-binding region" description="H-T-H motif" evidence="2">
    <location>
        <begin position="44"/>
        <end position="63"/>
    </location>
</feature>
<comment type="caution">
    <text evidence="5">The sequence shown here is derived from an EMBL/GenBank/DDBJ whole genome shotgun (WGS) entry which is preliminary data.</text>
</comment>
<dbReference type="AlphaFoldDB" id="A0A1X1U2B0"/>
<dbReference type="InterPro" id="IPR036271">
    <property type="entry name" value="Tet_transcr_reg_TetR-rel_C_sf"/>
</dbReference>
<dbReference type="EMBL" id="LQOT01000014">
    <property type="protein sequence ID" value="ORV50953.1"/>
    <property type="molecule type" value="Genomic_DNA"/>
</dbReference>
<dbReference type="PANTHER" id="PTHR43479:SF11">
    <property type="entry name" value="ACREF_ENVCD OPERON REPRESSOR-RELATED"/>
    <property type="match status" value="1"/>
</dbReference>
<organism evidence="5 6">
    <name type="scientific">Mycolicibacter engbaekii</name>
    <dbReference type="NCBI Taxonomy" id="188915"/>
    <lineage>
        <taxon>Bacteria</taxon>
        <taxon>Bacillati</taxon>
        <taxon>Actinomycetota</taxon>
        <taxon>Actinomycetes</taxon>
        <taxon>Mycobacteriales</taxon>
        <taxon>Mycobacteriaceae</taxon>
        <taxon>Mycolicibacter</taxon>
    </lineage>
</organism>
<feature type="domain" description="HTH tetR-type" evidence="4">
    <location>
        <begin position="21"/>
        <end position="81"/>
    </location>
</feature>
<dbReference type="Gene3D" id="1.10.357.10">
    <property type="entry name" value="Tetracycline Repressor, domain 2"/>
    <property type="match status" value="1"/>
</dbReference>
<dbReference type="GO" id="GO:0003677">
    <property type="term" value="F:DNA binding"/>
    <property type="evidence" value="ECO:0007669"/>
    <property type="project" value="UniProtKB-UniRule"/>
</dbReference>
<evidence type="ECO:0000313" key="5">
    <source>
        <dbReference type="EMBL" id="ORV50953.1"/>
    </source>
</evidence>
<evidence type="ECO:0000259" key="4">
    <source>
        <dbReference type="PROSITE" id="PS50977"/>
    </source>
</evidence>
<dbReference type="SUPFAM" id="SSF48498">
    <property type="entry name" value="Tetracyclin repressor-like, C-terminal domain"/>
    <property type="match status" value="1"/>
</dbReference>
<reference evidence="5 6" key="1">
    <citation type="submission" date="2016-01" db="EMBL/GenBank/DDBJ databases">
        <title>The new phylogeny of the genus Mycobacterium.</title>
        <authorList>
            <person name="Tarcisio F."/>
            <person name="Conor M."/>
            <person name="Antonella G."/>
            <person name="Elisabetta G."/>
            <person name="Giulia F.S."/>
            <person name="Sara T."/>
            <person name="Anna F."/>
            <person name="Clotilde B."/>
            <person name="Roberto B."/>
            <person name="Veronica D.S."/>
            <person name="Fabio R."/>
            <person name="Monica P."/>
            <person name="Olivier J."/>
            <person name="Enrico T."/>
            <person name="Nicola S."/>
        </authorList>
    </citation>
    <scope>NUCLEOTIDE SEQUENCE [LARGE SCALE GENOMIC DNA]</scope>
    <source>
        <strain evidence="5 6">ATCC 27353</strain>
    </source>
</reference>
<evidence type="ECO:0000256" key="2">
    <source>
        <dbReference type="PROSITE-ProRule" id="PRU00335"/>
    </source>
</evidence>
<dbReference type="Pfam" id="PF00440">
    <property type="entry name" value="TetR_N"/>
    <property type="match status" value="1"/>
</dbReference>
<dbReference type="InterPro" id="IPR009057">
    <property type="entry name" value="Homeodomain-like_sf"/>
</dbReference>
<sequence length="217" mass="24359">MTPSEGAPPDVTAARPTVRGRDTQARLEQAAREVIARKGFFKTTITDITSTARRSPASFYHYFESKEDLLASLAEDFRALAKSRAVQALHPGQDLREIIEESVRAHWNTYREHRGVMVGVFQLAMINDEFAQRWRDMCADAIDWVAQTVRMAQRKGFASDADPELVGSAIVAMLNNFTYVWLVAGGDVAGRELDEEAAIKTLTDTWYRSVSWRDDGS</sequence>
<feature type="region of interest" description="Disordered" evidence="3">
    <location>
        <begin position="1"/>
        <end position="21"/>
    </location>
</feature>
<gene>
    <name evidence="5" type="ORF">AWC02_03170</name>
</gene>
<dbReference type="SUPFAM" id="SSF46689">
    <property type="entry name" value="Homeodomain-like"/>
    <property type="match status" value="1"/>
</dbReference>
<dbReference type="STRING" id="188915.AWC02_03170"/>
<keyword evidence="1 2" id="KW-0238">DNA-binding</keyword>
<dbReference type="PANTHER" id="PTHR43479">
    <property type="entry name" value="ACREF/ENVCD OPERON REPRESSOR-RELATED"/>
    <property type="match status" value="1"/>
</dbReference>
<dbReference type="Proteomes" id="UP000193465">
    <property type="component" value="Unassembled WGS sequence"/>
</dbReference>
<evidence type="ECO:0000256" key="3">
    <source>
        <dbReference type="SAM" id="MobiDB-lite"/>
    </source>
</evidence>
<accession>A0A1X1U2B0</accession>
<dbReference type="Gene3D" id="1.10.10.60">
    <property type="entry name" value="Homeodomain-like"/>
    <property type="match status" value="1"/>
</dbReference>
<dbReference type="PRINTS" id="PR00455">
    <property type="entry name" value="HTHTETR"/>
</dbReference>
<protein>
    <recommendedName>
        <fullName evidence="4">HTH tetR-type domain-containing protein</fullName>
    </recommendedName>
</protein>
<evidence type="ECO:0000313" key="6">
    <source>
        <dbReference type="Proteomes" id="UP000193465"/>
    </source>
</evidence>
<keyword evidence="6" id="KW-1185">Reference proteome</keyword>
<dbReference type="InterPro" id="IPR001647">
    <property type="entry name" value="HTH_TetR"/>
</dbReference>
<dbReference type="InterPro" id="IPR050624">
    <property type="entry name" value="HTH-type_Tx_Regulator"/>
</dbReference>